<reference evidence="3" key="1">
    <citation type="submission" date="2018-11" db="EMBL/GenBank/DDBJ databases">
        <authorList>
            <person name="Alioto T."/>
            <person name="Alioto T."/>
        </authorList>
    </citation>
    <scope>NUCLEOTIDE SEQUENCE</scope>
</reference>
<proteinExistence type="predicted"/>
<keyword evidence="2" id="KW-0812">Transmembrane</keyword>
<keyword evidence="4" id="KW-1185">Reference proteome</keyword>
<sequence>MCNNGNIYNRREYYCCSNYEEINNKCIMTITSNIAEIISSEESVTKVYEEEKDDGLSKTELLTLFCGALSGIIVILGFLGILNLLKKRACILKSKRDKPNEEVHISGEPEMQQAFALHESFYETIDDSHLESISVPQTCNLNPGNDNASQSSRSLTTYNDDRSSYLDPVSSLNTKKSSFRKEKQSKKTVPPAWRSTCLENQMAFNPNLESDGESAIFGCSTNCNDDRSKYLQPVSSLIVHDSSCQKEENSLNIDPSANKSTSIENQTSFSPYLEIDDKSSSSGNSTNCYNLTSIYIQPFDSLITKEQSRFNEVFRSENNSTCIADKTSCNPQVDIEEDDSDDSNSEFSGDATHDRSSYLHPYNTLFNKISSCHIYETCQNKPFSE</sequence>
<organism evidence="3 4">
    <name type="scientific">Mytilus galloprovincialis</name>
    <name type="common">Mediterranean mussel</name>
    <dbReference type="NCBI Taxonomy" id="29158"/>
    <lineage>
        <taxon>Eukaryota</taxon>
        <taxon>Metazoa</taxon>
        <taxon>Spiralia</taxon>
        <taxon>Lophotrochozoa</taxon>
        <taxon>Mollusca</taxon>
        <taxon>Bivalvia</taxon>
        <taxon>Autobranchia</taxon>
        <taxon>Pteriomorphia</taxon>
        <taxon>Mytilida</taxon>
        <taxon>Mytiloidea</taxon>
        <taxon>Mytilidae</taxon>
        <taxon>Mytilinae</taxon>
        <taxon>Mytilus</taxon>
    </lineage>
</organism>
<keyword evidence="2" id="KW-1133">Transmembrane helix</keyword>
<accession>A0A8B6H1R1</accession>
<evidence type="ECO:0000256" key="2">
    <source>
        <dbReference type="SAM" id="Phobius"/>
    </source>
</evidence>
<evidence type="ECO:0000256" key="1">
    <source>
        <dbReference type="SAM" id="MobiDB-lite"/>
    </source>
</evidence>
<name>A0A8B6H1R1_MYTGA</name>
<evidence type="ECO:0000313" key="4">
    <source>
        <dbReference type="Proteomes" id="UP000596742"/>
    </source>
</evidence>
<feature type="region of interest" description="Disordered" evidence="1">
    <location>
        <begin position="136"/>
        <end position="192"/>
    </location>
</feature>
<protein>
    <submittedName>
        <fullName evidence="3">Uncharacterized protein</fullName>
    </submittedName>
</protein>
<dbReference type="Proteomes" id="UP000596742">
    <property type="component" value="Unassembled WGS sequence"/>
</dbReference>
<keyword evidence="2" id="KW-0472">Membrane</keyword>
<feature type="transmembrane region" description="Helical" evidence="2">
    <location>
        <begin position="61"/>
        <end position="85"/>
    </location>
</feature>
<dbReference type="AlphaFoldDB" id="A0A8B6H1R1"/>
<evidence type="ECO:0000313" key="3">
    <source>
        <dbReference type="EMBL" id="VDI72732.1"/>
    </source>
</evidence>
<gene>
    <name evidence="3" type="ORF">MGAL_10B018419</name>
</gene>
<feature type="compositionally biased region" description="Polar residues" evidence="1">
    <location>
        <begin position="136"/>
        <end position="158"/>
    </location>
</feature>
<dbReference type="EMBL" id="UYJE01009359">
    <property type="protein sequence ID" value="VDI72732.1"/>
    <property type="molecule type" value="Genomic_DNA"/>
</dbReference>
<comment type="caution">
    <text evidence="3">The sequence shown here is derived from an EMBL/GenBank/DDBJ whole genome shotgun (WGS) entry which is preliminary data.</text>
</comment>